<dbReference type="SUPFAM" id="SSF63817">
    <property type="entry name" value="Sortase"/>
    <property type="match status" value="1"/>
</dbReference>
<dbReference type="InterPro" id="IPR023365">
    <property type="entry name" value="Sortase_dom-sf"/>
</dbReference>
<evidence type="ECO:0000256" key="3">
    <source>
        <dbReference type="SAM" id="Phobius"/>
    </source>
</evidence>
<reference evidence="5" key="1">
    <citation type="submission" date="2009-09" db="EMBL/GenBank/DDBJ databases">
        <title>The complete genome of Nakamurella multipartita DSM 44233.</title>
        <authorList>
            <consortium name="US DOE Joint Genome Institute (JGI-PGF)"/>
            <person name="Lucas S."/>
            <person name="Copeland A."/>
            <person name="Lapidus A."/>
            <person name="Glavina del Rio T."/>
            <person name="Dalin E."/>
            <person name="Tice H."/>
            <person name="Bruce D."/>
            <person name="Goodwin L."/>
            <person name="Pitluck S."/>
            <person name="Kyrpides N."/>
            <person name="Mavromatis K."/>
            <person name="Ivanova N."/>
            <person name="Ovchinnikova G."/>
            <person name="Sims D."/>
            <person name="Meincke L."/>
            <person name="Brettin T."/>
            <person name="Detter J.C."/>
            <person name="Han C."/>
            <person name="Larimer F."/>
            <person name="Land M."/>
            <person name="Hauser L."/>
            <person name="Markowitz V."/>
            <person name="Cheng J.-F."/>
            <person name="Hugenholtz P."/>
            <person name="Woyke T."/>
            <person name="Wu D."/>
            <person name="Klenk H.-P."/>
            <person name="Eisen J.A."/>
        </authorList>
    </citation>
    <scope>NUCLEOTIDE SEQUENCE [LARGE SCALE GENOMIC DNA]</scope>
    <source>
        <strain evidence="5">ATCC 700099 / DSM 44233 / CIP 104796 / JCM 9543 / NBRC 105858 / Y-104</strain>
    </source>
</reference>
<keyword evidence="3" id="KW-0472">Membrane</keyword>
<dbReference type="GO" id="GO:0016787">
    <property type="term" value="F:hydrolase activity"/>
    <property type="evidence" value="ECO:0007669"/>
    <property type="project" value="UniProtKB-KW"/>
</dbReference>
<dbReference type="Gene3D" id="2.40.260.10">
    <property type="entry name" value="Sortase"/>
    <property type="match status" value="1"/>
</dbReference>
<sequence>MAGDAGRSGQGPIARRRPAPRSILIAVVGIVLLLGGGAALTVGLLSQQSAPNPAASAPAPSPTRSPAPTTSSPSAVPSTVVGSPGSGSANTAPPTTVSGIPTATAQPSQPPEQSAAAPAPSAPAAARPIHLRIPAIEVDTELIELGLAPDGSLAVPAPGPDYDKAAWFNGSPAPGDVGPAVLEGHIDSAANGPSVFFELAALTAGDQVFVDRADGSTVSFTVDTVASYPKSDFPTLQVYRNTSGPELRLITCGGDFDSGAGSYLNNTVVYAHQNEG</sequence>
<feature type="compositionally biased region" description="Low complexity" evidence="2">
    <location>
        <begin position="101"/>
        <end position="123"/>
    </location>
</feature>
<protein>
    <submittedName>
        <fullName evidence="4">Peptidase C60 sortase A and B</fullName>
    </submittedName>
</protein>
<feature type="region of interest" description="Disordered" evidence="2">
    <location>
        <begin position="49"/>
        <end position="123"/>
    </location>
</feature>
<name>C8XGK0_NAKMY</name>
<accession>C8XGK0</accession>
<dbReference type="OrthoDB" id="525039at2"/>
<dbReference type="HOGENOM" id="CLU_062592_3_0_11"/>
<dbReference type="STRING" id="479431.Namu_1793"/>
<evidence type="ECO:0000313" key="4">
    <source>
        <dbReference type="EMBL" id="ACV78183.1"/>
    </source>
</evidence>
<dbReference type="CDD" id="cd05829">
    <property type="entry name" value="Sortase_F"/>
    <property type="match status" value="1"/>
</dbReference>
<keyword evidence="1" id="KW-0378">Hydrolase</keyword>
<feature type="compositionally biased region" description="Polar residues" evidence="2">
    <location>
        <begin position="90"/>
        <end position="99"/>
    </location>
</feature>
<dbReference type="RefSeq" id="WP_015747085.1">
    <property type="nucleotide sequence ID" value="NC_013235.1"/>
</dbReference>
<gene>
    <name evidence="4" type="ordered locus">Namu_1793</name>
</gene>
<feature type="compositionally biased region" description="Low complexity" evidence="2">
    <location>
        <begin position="66"/>
        <end position="89"/>
    </location>
</feature>
<feature type="transmembrane region" description="Helical" evidence="3">
    <location>
        <begin position="23"/>
        <end position="45"/>
    </location>
</feature>
<keyword evidence="5" id="KW-1185">Reference proteome</keyword>
<organism evidence="4 5">
    <name type="scientific">Nakamurella multipartita (strain ATCC 700099 / DSM 44233 / CIP 104796 / JCM 9543 / NBRC 105858 / Y-104)</name>
    <name type="common">Microsphaera multipartita</name>
    <dbReference type="NCBI Taxonomy" id="479431"/>
    <lineage>
        <taxon>Bacteria</taxon>
        <taxon>Bacillati</taxon>
        <taxon>Actinomycetota</taxon>
        <taxon>Actinomycetes</taxon>
        <taxon>Nakamurellales</taxon>
        <taxon>Nakamurellaceae</taxon>
        <taxon>Nakamurella</taxon>
    </lineage>
</organism>
<dbReference type="InParanoid" id="C8XGK0"/>
<feature type="compositionally biased region" description="Low complexity" evidence="2">
    <location>
        <begin position="49"/>
        <end position="58"/>
    </location>
</feature>
<reference evidence="4 5" key="2">
    <citation type="journal article" date="2010" name="Stand. Genomic Sci.">
        <title>Complete genome sequence of Nakamurella multipartita type strain (Y-104).</title>
        <authorList>
            <person name="Tice H."/>
            <person name="Mayilraj S."/>
            <person name="Sims D."/>
            <person name="Lapidus A."/>
            <person name="Nolan M."/>
            <person name="Lucas S."/>
            <person name="Glavina Del Rio T."/>
            <person name="Copeland A."/>
            <person name="Cheng J.F."/>
            <person name="Meincke L."/>
            <person name="Bruce D."/>
            <person name="Goodwin L."/>
            <person name="Pitluck S."/>
            <person name="Ivanova N."/>
            <person name="Mavromatis K."/>
            <person name="Ovchinnikova G."/>
            <person name="Pati A."/>
            <person name="Chen A."/>
            <person name="Palaniappan K."/>
            <person name="Land M."/>
            <person name="Hauser L."/>
            <person name="Chang Y.J."/>
            <person name="Jeffries C.D."/>
            <person name="Detter J.C."/>
            <person name="Brettin T."/>
            <person name="Rohde M."/>
            <person name="Goker M."/>
            <person name="Bristow J."/>
            <person name="Eisen J.A."/>
            <person name="Markowitz V."/>
            <person name="Hugenholtz P."/>
            <person name="Kyrpides N.C."/>
            <person name="Klenk H.P."/>
            <person name="Chen F."/>
        </authorList>
    </citation>
    <scope>NUCLEOTIDE SEQUENCE [LARGE SCALE GENOMIC DNA]</scope>
    <source>
        <strain evidence="5">ATCC 700099 / DSM 44233 / CIP 104796 / JCM 9543 / NBRC 105858 / Y-104</strain>
    </source>
</reference>
<dbReference type="InterPro" id="IPR005754">
    <property type="entry name" value="Sortase"/>
</dbReference>
<dbReference type="EMBL" id="CP001737">
    <property type="protein sequence ID" value="ACV78183.1"/>
    <property type="molecule type" value="Genomic_DNA"/>
</dbReference>
<dbReference type="NCBIfam" id="NF033748">
    <property type="entry name" value="class_F_sortase"/>
    <property type="match status" value="1"/>
</dbReference>
<dbReference type="AlphaFoldDB" id="C8XGK0"/>
<dbReference type="eggNOG" id="COG3764">
    <property type="taxonomic scope" value="Bacteria"/>
</dbReference>
<proteinExistence type="predicted"/>
<evidence type="ECO:0000256" key="1">
    <source>
        <dbReference type="ARBA" id="ARBA00022801"/>
    </source>
</evidence>
<dbReference type="Pfam" id="PF04203">
    <property type="entry name" value="Sortase"/>
    <property type="match status" value="1"/>
</dbReference>
<dbReference type="KEGG" id="nml:Namu_1793"/>
<evidence type="ECO:0000256" key="2">
    <source>
        <dbReference type="SAM" id="MobiDB-lite"/>
    </source>
</evidence>
<keyword evidence="3" id="KW-1133">Transmembrane helix</keyword>
<dbReference type="InterPro" id="IPR042001">
    <property type="entry name" value="Sortase_F"/>
</dbReference>
<keyword evidence="3" id="KW-0812">Transmembrane</keyword>
<dbReference type="Proteomes" id="UP000002218">
    <property type="component" value="Chromosome"/>
</dbReference>
<evidence type="ECO:0000313" key="5">
    <source>
        <dbReference type="Proteomes" id="UP000002218"/>
    </source>
</evidence>